<accession>A0ABQ8Q216</accession>
<name>A0ABQ8Q216_9AGAR</name>
<protein>
    <submittedName>
        <fullName evidence="2">Uncharacterized protein</fullName>
    </submittedName>
</protein>
<reference evidence="2" key="1">
    <citation type="submission" date="2022-08" db="EMBL/GenBank/DDBJ databases">
        <authorList>
            <consortium name="DOE Joint Genome Institute"/>
            <person name="Min B."/>
            <person name="Riley R."/>
            <person name="Sierra-Patev S."/>
            <person name="Naranjo-Ortiz M."/>
            <person name="Looney B."/>
            <person name="Konkel Z."/>
            <person name="Slot J.C."/>
            <person name="Sakamoto Y."/>
            <person name="Steenwyk J.L."/>
            <person name="Rokas A."/>
            <person name="Carro J."/>
            <person name="Camarero S."/>
            <person name="Ferreira P."/>
            <person name="Molpeceres G."/>
            <person name="Ruiz-Duenas F.J."/>
            <person name="Serrano A."/>
            <person name="Henrissat B."/>
            <person name="Drula E."/>
            <person name="Hughes K.W."/>
            <person name="Mata J.L."/>
            <person name="Ishikawa N.K."/>
            <person name="Vargas-Isla R."/>
            <person name="Ushijima S."/>
            <person name="Smith C.A."/>
            <person name="Ahrendt S."/>
            <person name="Andreopoulos W."/>
            <person name="He G."/>
            <person name="Labutti K."/>
            <person name="Lipzen A."/>
            <person name="Ng V."/>
            <person name="Sandor L."/>
            <person name="Barry K."/>
            <person name="Martinez A.T."/>
            <person name="Xiao Y."/>
            <person name="Gibbons J.G."/>
            <person name="Terashima K."/>
            <person name="Hibbett D.S."/>
            <person name="Grigoriev I.V."/>
        </authorList>
    </citation>
    <scope>NUCLEOTIDE SEQUENCE</scope>
    <source>
        <strain evidence="2">TFB10827</strain>
    </source>
</reference>
<gene>
    <name evidence="2" type="ORF">F5050DRAFT_866366</name>
</gene>
<comment type="caution">
    <text evidence="2">The sequence shown here is derived from an EMBL/GenBank/DDBJ whole genome shotgun (WGS) entry which is preliminary data.</text>
</comment>
<proteinExistence type="predicted"/>
<feature type="compositionally biased region" description="Basic and acidic residues" evidence="1">
    <location>
        <begin position="75"/>
        <end position="84"/>
    </location>
</feature>
<feature type="compositionally biased region" description="Polar residues" evidence="1">
    <location>
        <begin position="60"/>
        <end position="73"/>
    </location>
</feature>
<evidence type="ECO:0000313" key="3">
    <source>
        <dbReference type="Proteomes" id="UP001163828"/>
    </source>
</evidence>
<evidence type="ECO:0000256" key="1">
    <source>
        <dbReference type="SAM" id="MobiDB-lite"/>
    </source>
</evidence>
<evidence type="ECO:0000313" key="2">
    <source>
        <dbReference type="EMBL" id="KAJ3992742.1"/>
    </source>
</evidence>
<feature type="region of interest" description="Disordered" evidence="1">
    <location>
        <begin position="57"/>
        <end position="85"/>
    </location>
</feature>
<keyword evidence="3" id="KW-1185">Reference proteome</keyword>
<sequence length="218" mass="24062">MRCYCHYHTILRTLLFLSVVSFLGHTPLGINASPIQKATSMNLASIPSTTATTCPFKDTTLPNHSGSTSSPSKEASAKTKDQHEKRARSLKLYRLECFEKLMDAVQDPAKTVIPGPTSFSYLGGLDMTPDPETAEAWGFYELQLRGACPVMLASQIETKHRFVLIEYTLRDPRSELVTLDLDELQKNQAALRRMVPSGVPVPSDLVTWVSIGGFSKSV</sequence>
<organism evidence="2 3">
    <name type="scientific">Lentinula boryana</name>
    <dbReference type="NCBI Taxonomy" id="40481"/>
    <lineage>
        <taxon>Eukaryota</taxon>
        <taxon>Fungi</taxon>
        <taxon>Dikarya</taxon>
        <taxon>Basidiomycota</taxon>
        <taxon>Agaricomycotina</taxon>
        <taxon>Agaricomycetes</taxon>
        <taxon>Agaricomycetidae</taxon>
        <taxon>Agaricales</taxon>
        <taxon>Marasmiineae</taxon>
        <taxon>Omphalotaceae</taxon>
        <taxon>Lentinula</taxon>
    </lineage>
</organism>
<dbReference type="EMBL" id="MU790827">
    <property type="protein sequence ID" value="KAJ3992742.1"/>
    <property type="molecule type" value="Genomic_DNA"/>
</dbReference>
<dbReference type="Proteomes" id="UP001163828">
    <property type="component" value="Unassembled WGS sequence"/>
</dbReference>